<evidence type="ECO:0000313" key="1">
    <source>
        <dbReference type="EMBL" id="SMF97089.1"/>
    </source>
</evidence>
<dbReference type="STRING" id="1760988.SAMN02949497_4508"/>
<evidence type="ECO:0000313" key="2">
    <source>
        <dbReference type="Proteomes" id="UP000192923"/>
    </source>
</evidence>
<protein>
    <submittedName>
        <fullName evidence="1">Uncharacterized protein</fullName>
    </submittedName>
</protein>
<accession>A0A1Y6D2A9</accession>
<sequence>MSIQQHVVLRHRSEGHLRFDLPESLRTPDAGGHILAGLESIEGIYRVELRERQGKLSIRYLATVCDFAAVVRKLHALIGEWAGKPAEPACCATRATAERAVQARPAEGSALKRWFRQKAQEAQETTQALGILAQAGLKAMNRRPRWVTEFMNDLLMLYLIKIHWHHILYLWLPNPWRYRYEWMATFYLIYLSVQAKLPKPT</sequence>
<dbReference type="RefSeq" id="WP_085215909.1">
    <property type="nucleotide sequence ID" value="NZ_FXAM01000001.1"/>
</dbReference>
<dbReference type="EMBL" id="FXAM01000001">
    <property type="protein sequence ID" value="SMF97089.1"/>
    <property type="molecule type" value="Genomic_DNA"/>
</dbReference>
<dbReference type="AlphaFoldDB" id="A0A1Y6D2A9"/>
<name>A0A1Y6D2A9_9GAMM</name>
<organism evidence="1 2">
    <name type="scientific">Methylomagnum ishizawai</name>
    <dbReference type="NCBI Taxonomy" id="1760988"/>
    <lineage>
        <taxon>Bacteria</taxon>
        <taxon>Pseudomonadati</taxon>
        <taxon>Pseudomonadota</taxon>
        <taxon>Gammaproteobacteria</taxon>
        <taxon>Methylococcales</taxon>
        <taxon>Methylococcaceae</taxon>
        <taxon>Methylomagnum</taxon>
    </lineage>
</organism>
<proteinExistence type="predicted"/>
<gene>
    <name evidence="1" type="ORF">SAMN02949497_4508</name>
</gene>
<keyword evidence="2" id="KW-1185">Reference proteome</keyword>
<reference evidence="1 2" key="1">
    <citation type="submission" date="2016-12" db="EMBL/GenBank/DDBJ databases">
        <authorList>
            <person name="Song W.-J."/>
            <person name="Kurnit D.M."/>
        </authorList>
    </citation>
    <scope>NUCLEOTIDE SEQUENCE [LARGE SCALE GENOMIC DNA]</scope>
    <source>
        <strain evidence="1 2">175</strain>
    </source>
</reference>
<dbReference type="Proteomes" id="UP000192923">
    <property type="component" value="Unassembled WGS sequence"/>
</dbReference>